<dbReference type="PROSITE" id="PS51795">
    <property type="entry name" value="ZF_FLZ"/>
    <property type="match status" value="1"/>
</dbReference>
<dbReference type="Pfam" id="PF04570">
    <property type="entry name" value="zf-FLZ"/>
    <property type="match status" value="1"/>
</dbReference>
<feature type="zinc finger region" description="FLZ-type" evidence="4">
    <location>
        <begin position="236"/>
        <end position="280"/>
    </location>
</feature>
<feature type="region of interest" description="Disordered" evidence="5">
    <location>
        <begin position="25"/>
        <end position="68"/>
    </location>
</feature>
<feature type="compositionally biased region" description="Low complexity" evidence="5">
    <location>
        <begin position="31"/>
        <end position="46"/>
    </location>
</feature>
<accession>A0A022RLX2</accession>
<evidence type="ECO:0000259" key="6">
    <source>
        <dbReference type="PROSITE" id="PS51795"/>
    </source>
</evidence>
<comment type="similarity">
    <text evidence="1">Belongs to the FLZ family.</text>
</comment>
<protein>
    <recommendedName>
        <fullName evidence="6">FLZ-type domain-containing protein</fullName>
    </recommendedName>
</protein>
<dbReference type="PhylomeDB" id="A0A022RLX2"/>
<dbReference type="GO" id="GO:0008270">
    <property type="term" value="F:zinc ion binding"/>
    <property type="evidence" value="ECO:0007669"/>
    <property type="project" value="UniProtKB-KW"/>
</dbReference>
<dbReference type="InterPro" id="IPR007650">
    <property type="entry name" value="Zf-FLZ_dom"/>
</dbReference>
<dbReference type="InterPro" id="IPR044593">
    <property type="entry name" value="FLZ8/MARD1"/>
</dbReference>
<dbReference type="OMA" id="NRHPWEK"/>
<dbReference type="PANTHER" id="PTHR46443:SF3">
    <property type="entry name" value="PROTEIN MARD1"/>
    <property type="match status" value="1"/>
</dbReference>
<evidence type="ECO:0000313" key="7">
    <source>
        <dbReference type="EMBL" id="EYU41472.1"/>
    </source>
</evidence>
<gene>
    <name evidence="7" type="ORF">MIMGU_mgv1a010847mg</name>
</gene>
<dbReference type="STRING" id="4155.A0A022RLX2"/>
<sequence length="300" mass="33230">MADYGSDQSPKMNYRQLTSSFFTSPRLFSRSPNETESSITSSPTSILDSKPFSCLNKNPSAPLSKTPKPEAKNLYWDKLDTRKVSLGLVDALIDEKPCPNSSKPNTRMVLFGSQLKIQVPPLPPSVFSPNESPKSPGDFGIKTRNSHVFDPCSPSPVKKSPFSSSNSGLLTSLSASEIELSEDYTCVISYGPNPRTTHIFEDCIVESCCGVVKFSESRKENVSIPHNRSMSYPSESFLSFCYNCKKNLGQGKDIYMYRGEKAFCSSECRYTEMMLEDDDDEDEVGPTATSDTDEVYGTFS</sequence>
<dbReference type="KEGG" id="egt:105953312"/>
<dbReference type="PANTHER" id="PTHR46443">
    <property type="entry name" value="FCS-LIKE ZINC FINGER 8"/>
    <property type="match status" value="1"/>
</dbReference>
<keyword evidence="3" id="KW-0862">Zinc</keyword>
<feature type="domain" description="FLZ-type" evidence="6">
    <location>
        <begin position="236"/>
        <end position="280"/>
    </location>
</feature>
<dbReference type="eggNOG" id="ENOG502QS8T">
    <property type="taxonomic scope" value="Eukaryota"/>
</dbReference>
<organism evidence="7 8">
    <name type="scientific">Erythranthe guttata</name>
    <name type="common">Yellow monkey flower</name>
    <name type="synonym">Mimulus guttatus</name>
    <dbReference type="NCBI Taxonomy" id="4155"/>
    <lineage>
        <taxon>Eukaryota</taxon>
        <taxon>Viridiplantae</taxon>
        <taxon>Streptophyta</taxon>
        <taxon>Embryophyta</taxon>
        <taxon>Tracheophyta</taxon>
        <taxon>Spermatophyta</taxon>
        <taxon>Magnoliopsida</taxon>
        <taxon>eudicotyledons</taxon>
        <taxon>Gunneridae</taxon>
        <taxon>Pentapetalae</taxon>
        <taxon>asterids</taxon>
        <taxon>lamiids</taxon>
        <taxon>Lamiales</taxon>
        <taxon>Phrymaceae</taxon>
        <taxon>Erythranthe</taxon>
    </lineage>
</organism>
<dbReference type="Proteomes" id="UP000030748">
    <property type="component" value="Unassembled WGS sequence"/>
</dbReference>
<dbReference type="EMBL" id="KI630320">
    <property type="protein sequence ID" value="EYU41472.1"/>
    <property type="molecule type" value="Genomic_DNA"/>
</dbReference>
<proteinExistence type="inferred from homology"/>
<dbReference type="OrthoDB" id="1902692at2759"/>
<evidence type="ECO:0000256" key="3">
    <source>
        <dbReference type="ARBA" id="ARBA00022771"/>
    </source>
</evidence>
<dbReference type="AlphaFoldDB" id="A0A022RLX2"/>
<reference evidence="7 8" key="1">
    <citation type="journal article" date="2013" name="Proc. Natl. Acad. Sci. U.S.A.">
        <title>Fine-scale variation in meiotic recombination in Mimulus inferred from population shotgun sequencing.</title>
        <authorList>
            <person name="Hellsten U."/>
            <person name="Wright K.M."/>
            <person name="Jenkins J."/>
            <person name="Shu S."/>
            <person name="Yuan Y."/>
            <person name="Wessler S.R."/>
            <person name="Schmutz J."/>
            <person name="Willis J.H."/>
            <person name="Rokhsar D.S."/>
        </authorList>
    </citation>
    <scope>NUCLEOTIDE SEQUENCE [LARGE SCALE GENOMIC DNA]</scope>
    <source>
        <strain evidence="8">cv. DUN x IM62</strain>
    </source>
</reference>
<keyword evidence="8" id="KW-1185">Reference proteome</keyword>
<keyword evidence="3" id="KW-0863">Zinc-finger</keyword>
<evidence type="ECO:0000256" key="2">
    <source>
        <dbReference type="ARBA" id="ARBA00022723"/>
    </source>
</evidence>
<evidence type="ECO:0000256" key="5">
    <source>
        <dbReference type="SAM" id="MobiDB-lite"/>
    </source>
</evidence>
<evidence type="ECO:0000313" key="8">
    <source>
        <dbReference type="Proteomes" id="UP000030748"/>
    </source>
</evidence>
<evidence type="ECO:0000256" key="4">
    <source>
        <dbReference type="PROSITE-ProRule" id="PRU01131"/>
    </source>
</evidence>
<name>A0A022RLX2_ERYGU</name>
<evidence type="ECO:0000256" key="1">
    <source>
        <dbReference type="ARBA" id="ARBA00009374"/>
    </source>
</evidence>
<feature type="region of interest" description="Disordered" evidence="5">
    <location>
        <begin position="277"/>
        <end position="300"/>
    </location>
</feature>
<keyword evidence="2" id="KW-0479">Metal-binding</keyword>